<organism evidence="1">
    <name type="scientific">marine sediment metagenome</name>
    <dbReference type="NCBI Taxonomy" id="412755"/>
    <lineage>
        <taxon>unclassified sequences</taxon>
        <taxon>metagenomes</taxon>
        <taxon>ecological metagenomes</taxon>
    </lineage>
</organism>
<gene>
    <name evidence="1" type="ORF">LCGC14_2513450</name>
</gene>
<reference evidence="1" key="1">
    <citation type="journal article" date="2015" name="Nature">
        <title>Complex archaea that bridge the gap between prokaryotes and eukaryotes.</title>
        <authorList>
            <person name="Spang A."/>
            <person name="Saw J.H."/>
            <person name="Jorgensen S.L."/>
            <person name="Zaremba-Niedzwiedzka K."/>
            <person name="Martijn J."/>
            <person name="Lind A.E."/>
            <person name="van Eijk R."/>
            <person name="Schleper C."/>
            <person name="Guy L."/>
            <person name="Ettema T.J."/>
        </authorList>
    </citation>
    <scope>NUCLEOTIDE SEQUENCE</scope>
</reference>
<evidence type="ECO:0000313" key="1">
    <source>
        <dbReference type="EMBL" id="KKL14659.1"/>
    </source>
</evidence>
<proteinExistence type="predicted"/>
<accession>A0A0F9AYD5</accession>
<comment type="caution">
    <text evidence="1">The sequence shown here is derived from an EMBL/GenBank/DDBJ whole genome shotgun (WGS) entry which is preliminary data.</text>
</comment>
<name>A0A0F9AYD5_9ZZZZ</name>
<protein>
    <submittedName>
        <fullName evidence="1">Uncharacterized protein</fullName>
    </submittedName>
</protein>
<sequence>MIDLNEVERQARAEVLAACIKAVHERWKKNNGFNEAGPVLADLEDDIRALQPAAKDLEANDDYVRKLRDMDWIREFPVVNEHWCPGFPEGVKPYLEALLRKERAEVLAACIKAADEHNSFNHDDGSPCSGYCGEIIASKIRSLRPAASEGKG</sequence>
<dbReference type="AlphaFoldDB" id="A0A0F9AYD5"/>
<dbReference type="EMBL" id="LAZR01040367">
    <property type="protein sequence ID" value="KKL14659.1"/>
    <property type="molecule type" value="Genomic_DNA"/>
</dbReference>